<organism evidence="1 2">
    <name type="scientific">Papilio xuthus</name>
    <name type="common">Asian swallowtail butterfly</name>
    <dbReference type="NCBI Taxonomy" id="66420"/>
    <lineage>
        <taxon>Eukaryota</taxon>
        <taxon>Metazoa</taxon>
        <taxon>Ecdysozoa</taxon>
        <taxon>Arthropoda</taxon>
        <taxon>Hexapoda</taxon>
        <taxon>Insecta</taxon>
        <taxon>Pterygota</taxon>
        <taxon>Neoptera</taxon>
        <taxon>Endopterygota</taxon>
        <taxon>Lepidoptera</taxon>
        <taxon>Glossata</taxon>
        <taxon>Ditrysia</taxon>
        <taxon>Papilionoidea</taxon>
        <taxon>Papilionidae</taxon>
        <taxon>Papilioninae</taxon>
        <taxon>Papilio</taxon>
    </lineage>
</organism>
<proteinExistence type="predicted"/>
<protein>
    <submittedName>
        <fullName evidence="1">Uncharacterized protein</fullName>
    </submittedName>
</protein>
<keyword evidence="2" id="KW-1185">Reference proteome</keyword>
<dbReference type="AlphaFoldDB" id="A0A194QGM5"/>
<accession>A0A194QGM5</accession>
<name>A0A194QGM5_PAPXU</name>
<dbReference type="EMBL" id="KQ458880">
    <property type="protein sequence ID" value="KPJ04657.1"/>
    <property type="molecule type" value="Genomic_DNA"/>
</dbReference>
<evidence type="ECO:0000313" key="2">
    <source>
        <dbReference type="Proteomes" id="UP000053268"/>
    </source>
</evidence>
<reference evidence="1 2" key="1">
    <citation type="journal article" date="2015" name="Nat. Commun.">
        <title>Outbred genome sequencing and CRISPR/Cas9 gene editing in butterflies.</title>
        <authorList>
            <person name="Li X."/>
            <person name="Fan D."/>
            <person name="Zhang W."/>
            <person name="Liu G."/>
            <person name="Zhang L."/>
            <person name="Zhao L."/>
            <person name="Fang X."/>
            <person name="Chen L."/>
            <person name="Dong Y."/>
            <person name="Chen Y."/>
            <person name="Ding Y."/>
            <person name="Zhao R."/>
            <person name="Feng M."/>
            <person name="Zhu Y."/>
            <person name="Feng Y."/>
            <person name="Jiang X."/>
            <person name="Zhu D."/>
            <person name="Xiang H."/>
            <person name="Feng X."/>
            <person name="Li S."/>
            <person name="Wang J."/>
            <person name="Zhang G."/>
            <person name="Kronforst M.R."/>
            <person name="Wang W."/>
        </authorList>
    </citation>
    <scope>NUCLEOTIDE SEQUENCE [LARGE SCALE GENOMIC DNA]</scope>
    <source>
        <strain evidence="1">Ya'a_city_454_Px</strain>
        <tissue evidence="1">Whole body</tissue>
    </source>
</reference>
<dbReference type="Proteomes" id="UP000053268">
    <property type="component" value="Unassembled WGS sequence"/>
</dbReference>
<gene>
    <name evidence="1" type="ORF">RR46_03268</name>
</gene>
<evidence type="ECO:0000313" key="1">
    <source>
        <dbReference type="EMBL" id="KPJ04657.1"/>
    </source>
</evidence>
<sequence>MSVVTDRDFLCGALASHNCVRPSVCMCIRNMAKPTHRARGENKKAVERDIFPLESDSLPPKVLSQLKMLRNGAPHAMSGESGPATFCQRRAAPDRPRELLNKILYKQSDNTDDSRLYHDNRISRGNSGGAAAVAHQLGDVMAASRDHDCSRFLCDRH</sequence>